<feature type="non-terminal residue" evidence="1">
    <location>
        <position position="1"/>
    </location>
</feature>
<evidence type="ECO:0000313" key="2">
    <source>
        <dbReference type="Proteomes" id="UP000287651"/>
    </source>
</evidence>
<gene>
    <name evidence="1" type="ORF">B296_00042817</name>
</gene>
<dbReference type="Proteomes" id="UP000287651">
    <property type="component" value="Unassembled WGS sequence"/>
</dbReference>
<organism evidence="1 2">
    <name type="scientific">Ensete ventricosum</name>
    <name type="common">Abyssinian banana</name>
    <name type="synonym">Musa ensete</name>
    <dbReference type="NCBI Taxonomy" id="4639"/>
    <lineage>
        <taxon>Eukaryota</taxon>
        <taxon>Viridiplantae</taxon>
        <taxon>Streptophyta</taxon>
        <taxon>Embryophyta</taxon>
        <taxon>Tracheophyta</taxon>
        <taxon>Spermatophyta</taxon>
        <taxon>Magnoliopsida</taxon>
        <taxon>Liliopsida</taxon>
        <taxon>Zingiberales</taxon>
        <taxon>Musaceae</taxon>
        <taxon>Ensete</taxon>
    </lineage>
</organism>
<proteinExistence type="predicted"/>
<accession>A0A426WYW7</accession>
<protein>
    <submittedName>
        <fullName evidence="1">Uncharacterized protein</fullName>
    </submittedName>
</protein>
<comment type="caution">
    <text evidence="1">The sequence shown here is derived from an EMBL/GenBank/DDBJ whole genome shotgun (WGS) entry which is preliminary data.</text>
</comment>
<dbReference type="AlphaFoldDB" id="A0A426WYW7"/>
<sequence length="116" mass="11439">CPNPSCPIYAVAATAPTQAGAALARWLPPCQRAATPTAGVATLAGNKVGCGRPAADPLCGAVLQAEVLVGDYRPYGLATVGIPCGLALVATGRPLVGSLGRVLAMGGWPYMGASHG</sequence>
<dbReference type="EMBL" id="AMZH03031894">
    <property type="protein sequence ID" value="RRT32476.1"/>
    <property type="molecule type" value="Genomic_DNA"/>
</dbReference>
<evidence type="ECO:0000313" key="1">
    <source>
        <dbReference type="EMBL" id="RRT32476.1"/>
    </source>
</evidence>
<reference evidence="1 2" key="1">
    <citation type="journal article" date="2014" name="Agronomy (Basel)">
        <title>A Draft Genome Sequence for Ensete ventricosum, the Drought-Tolerant Tree Against Hunger.</title>
        <authorList>
            <person name="Harrison J."/>
            <person name="Moore K.A."/>
            <person name="Paszkiewicz K."/>
            <person name="Jones T."/>
            <person name="Grant M."/>
            <person name="Ambacheew D."/>
            <person name="Muzemil S."/>
            <person name="Studholme D.J."/>
        </authorList>
    </citation>
    <scope>NUCLEOTIDE SEQUENCE [LARGE SCALE GENOMIC DNA]</scope>
</reference>
<name>A0A426WYW7_ENSVE</name>